<proteinExistence type="predicted"/>
<sequence>MEADSPRPKDVVKKKSSDFMKSTHRKVVLFVLYHRRLSHQMPPVVATATRLVRQLGGPNNASPAATTSPVSN</sequence>
<accession>A0A915JKA7</accession>
<keyword evidence="1" id="KW-1185">Reference proteome</keyword>
<protein>
    <submittedName>
        <fullName evidence="2">Uncharacterized protein</fullName>
    </submittedName>
</protein>
<evidence type="ECO:0000313" key="1">
    <source>
        <dbReference type="Proteomes" id="UP000887565"/>
    </source>
</evidence>
<reference evidence="2" key="1">
    <citation type="submission" date="2022-11" db="UniProtKB">
        <authorList>
            <consortium name="WormBaseParasite"/>
        </authorList>
    </citation>
    <scope>IDENTIFICATION</scope>
</reference>
<dbReference type="Proteomes" id="UP000887565">
    <property type="component" value="Unplaced"/>
</dbReference>
<dbReference type="AlphaFoldDB" id="A0A915JKA7"/>
<name>A0A915JKA7_ROMCU</name>
<evidence type="ECO:0000313" key="2">
    <source>
        <dbReference type="WBParaSite" id="nRc.2.0.1.t26507-RA"/>
    </source>
</evidence>
<organism evidence="1 2">
    <name type="scientific">Romanomermis culicivorax</name>
    <name type="common">Nematode worm</name>
    <dbReference type="NCBI Taxonomy" id="13658"/>
    <lineage>
        <taxon>Eukaryota</taxon>
        <taxon>Metazoa</taxon>
        <taxon>Ecdysozoa</taxon>
        <taxon>Nematoda</taxon>
        <taxon>Enoplea</taxon>
        <taxon>Dorylaimia</taxon>
        <taxon>Mermithida</taxon>
        <taxon>Mermithoidea</taxon>
        <taxon>Mermithidae</taxon>
        <taxon>Romanomermis</taxon>
    </lineage>
</organism>
<dbReference type="WBParaSite" id="nRc.2.0.1.t26507-RA">
    <property type="protein sequence ID" value="nRc.2.0.1.t26507-RA"/>
    <property type="gene ID" value="nRc.2.0.1.g26507"/>
</dbReference>